<name>A0ABS7Q1Y1_9ACTN</name>
<keyword evidence="1" id="KW-0732">Signal</keyword>
<dbReference type="Proteomes" id="UP000778578">
    <property type="component" value="Unassembled WGS sequence"/>
</dbReference>
<proteinExistence type="predicted"/>
<dbReference type="InterPro" id="IPR006311">
    <property type="entry name" value="TAT_signal"/>
</dbReference>
<comment type="caution">
    <text evidence="2">The sequence shown here is derived from an EMBL/GenBank/DDBJ whole genome shotgun (WGS) entry which is preliminary data.</text>
</comment>
<evidence type="ECO:0000313" key="3">
    <source>
        <dbReference type="Proteomes" id="UP000778578"/>
    </source>
</evidence>
<feature type="signal peptide" evidence="1">
    <location>
        <begin position="1"/>
        <end position="22"/>
    </location>
</feature>
<evidence type="ECO:0000313" key="2">
    <source>
        <dbReference type="EMBL" id="MBY8876963.1"/>
    </source>
</evidence>
<keyword evidence="3" id="KW-1185">Reference proteome</keyword>
<feature type="chain" id="PRO_5046151218" description="Lipoprotein" evidence="1">
    <location>
        <begin position="23"/>
        <end position="264"/>
    </location>
</feature>
<evidence type="ECO:0008006" key="4">
    <source>
        <dbReference type="Google" id="ProtNLM"/>
    </source>
</evidence>
<organism evidence="2 3">
    <name type="scientific">Actinacidiphila acidipaludis</name>
    <dbReference type="NCBI Taxonomy" id="2873382"/>
    <lineage>
        <taxon>Bacteria</taxon>
        <taxon>Bacillati</taxon>
        <taxon>Actinomycetota</taxon>
        <taxon>Actinomycetes</taxon>
        <taxon>Kitasatosporales</taxon>
        <taxon>Streptomycetaceae</taxon>
        <taxon>Actinacidiphila</taxon>
    </lineage>
</organism>
<evidence type="ECO:0000256" key="1">
    <source>
        <dbReference type="SAM" id="SignalP"/>
    </source>
</evidence>
<reference evidence="2 3" key="1">
    <citation type="submission" date="2021-08" db="EMBL/GenBank/DDBJ databases">
        <title>WGS of actinomycetes from Thailand.</title>
        <authorList>
            <person name="Thawai C."/>
        </authorList>
    </citation>
    <scope>NUCLEOTIDE SEQUENCE [LARGE SCALE GENOMIC DNA]</scope>
    <source>
        <strain evidence="2 3">PLK6-54</strain>
    </source>
</reference>
<sequence length="264" mass="26981">MRATRRMLAAVLAAGAAAAGLAGCGGDRAGADAPLVRPMSSRVSDEGPFAGLTGHQVLIKANAAMRAASAFTFHEDGTSGGRTVHITSVMTGSGRCTATMRDDSGVEVQVLGTGSAYYLKGTRSFWEGAGVPGGALRLLNGSWLRVPADAAADAGTIGLLCDKDRFMDHMTSEVDVGTIAKHRPTTVGGAPALPLVHVKPTATSTLYVAMTGRPYLLECVVPTTGGGRATEKFSGFGHIPPISAPPADRTVEPAQLGASQHLSV</sequence>
<dbReference type="PROSITE" id="PS51257">
    <property type="entry name" value="PROKAR_LIPOPROTEIN"/>
    <property type="match status" value="1"/>
</dbReference>
<dbReference type="RefSeq" id="WP_222960973.1">
    <property type="nucleotide sequence ID" value="NZ_JAINZZ010000004.1"/>
</dbReference>
<dbReference type="PROSITE" id="PS51318">
    <property type="entry name" value="TAT"/>
    <property type="match status" value="1"/>
</dbReference>
<gene>
    <name evidence="2" type="ORF">K7862_04825</name>
</gene>
<protein>
    <recommendedName>
        <fullName evidence="4">Lipoprotein</fullName>
    </recommendedName>
</protein>
<dbReference type="EMBL" id="JAINZZ010000004">
    <property type="protein sequence ID" value="MBY8876963.1"/>
    <property type="molecule type" value="Genomic_DNA"/>
</dbReference>
<accession>A0ABS7Q1Y1</accession>